<dbReference type="GO" id="GO:0004791">
    <property type="term" value="F:thioredoxin-disulfide reductase (NADPH) activity"/>
    <property type="evidence" value="ECO:0007669"/>
    <property type="project" value="UniProtKB-UniRule"/>
</dbReference>
<dbReference type="InterPro" id="IPR005982">
    <property type="entry name" value="Thioredox_Rdtase"/>
</dbReference>
<dbReference type="PRINTS" id="PR00469">
    <property type="entry name" value="PNDRDTASEII"/>
</dbReference>
<evidence type="ECO:0000256" key="8">
    <source>
        <dbReference type="RuleBase" id="RU003881"/>
    </source>
</evidence>
<dbReference type="InterPro" id="IPR008255">
    <property type="entry name" value="Pyr_nucl-diS_OxRdtase_2_AS"/>
</dbReference>
<dbReference type="Gene3D" id="3.50.50.60">
    <property type="entry name" value="FAD/NAD(P)-binding domain"/>
    <property type="match status" value="2"/>
</dbReference>
<keyword evidence="2 7" id="KW-0285">Flavoprotein</keyword>
<protein>
    <recommendedName>
        <fullName evidence="7">Thioredoxin reductase</fullName>
        <ecNumber evidence="7">1.8.1.9</ecNumber>
    </recommendedName>
</protein>
<keyword evidence="6 7" id="KW-0676">Redox-active center</keyword>
<evidence type="ECO:0000256" key="2">
    <source>
        <dbReference type="ARBA" id="ARBA00022630"/>
    </source>
</evidence>
<evidence type="ECO:0000256" key="3">
    <source>
        <dbReference type="ARBA" id="ARBA00022827"/>
    </source>
</evidence>
<dbReference type="Proteomes" id="UP000298324">
    <property type="component" value="Unassembled WGS sequence"/>
</dbReference>
<evidence type="ECO:0000256" key="7">
    <source>
        <dbReference type="RuleBase" id="RU003880"/>
    </source>
</evidence>
<evidence type="ECO:0000256" key="1">
    <source>
        <dbReference type="ARBA" id="ARBA00009333"/>
    </source>
</evidence>
<name>A0A4Y7REI4_9FIRM</name>
<dbReference type="GO" id="GO:0019430">
    <property type="term" value="P:removal of superoxide radicals"/>
    <property type="evidence" value="ECO:0007669"/>
    <property type="project" value="UniProtKB-UniRule"/>
</dbReference>
<dbReference type="SUPFAM" id="SSF51905">
    <property type="entry name" value="FAD/NAD(P)-binding domain"/>
    <property type="match status" value="1"/>
</dbReference>
<feature type="domain" description="FAD/NAD(P)-binding" evidence="9">
    <location>
        <begin position="4"/>
        <end position="291"/>
    </location>
</feature>
<dbReference type="InterPro" id="IPR036188">
    <property type="entry name" value="FAD/NAD-bd_sf"/>
</dbReference>
<dbReference type="InterPro" id="IPR023753">
    <property type="entry name" value="FAD/NAD-binding_dom"/>
</dbReference>
<dbReference type="EMBL" id="QFGA01000001">
    <property type="protein sequence ID" value="TEB07193.1"/>
    <property type="molecule type" value="Genomic_DNA"/>
</dbReference>
<keyword evidence="3 7" id="KW-0274">FAD</keyword>
<dbReference type="InterPro" id="IPR050097">
    <property type="entry name" value="Ferredoxin-NADP_redctase_2"/>
</dbReference>
<evidence type="ECO:0000259" key="9">
    <source>
        <dbReference type="Pfam" id="PF07992"/>
    </source>
</evidence>
<dbReference type="GO" id="GO:0005737">
    <property type="term" value="C:cytoplasm"/>
    <property type="evidence" value="ECO:0007669"/>
    <property type="project" value="InterPro"/>
</dbReference>
<comment type="subunit">
    <text evidence="7">Homodimer.</text>
</comment>
<gene>
    <name evidence="10" type="primary">trxB_3</name>
    <name evidence="10" type="ORF">Psch_00736</name>
</gene>
<dbReference type="Pfam" id="PF07992">
    <property type="entry name" value="Pyr_redox_2"/>
    <property type="match status" value="1"/>
</dbReference>
<keyword evidence="4 7" id="KW-0560">Oxidoreductase</keyword>
<comment type="cofactor">
    <cofactor evidence="8">
        <name>FAD</name>
        <dbReference type="ChEBI" id="CHEBI:57692"/>
    </cofactor>
    <text evidence="8">Binds 1 FAD per subunit.</text>
</comment>
<dbReference type="PROSITE" id="PS00573">
    <property type="entry name" value="PYRIDINE_REDOX_2"/>
    <property type="match status" value="1"/>
</dbReference>
<dbReference type="PRINTS" id="PR00368">
    <property type="entry name" value="FADPNR"/>
</dbReference>
<reference evidence="10 11" key="1">
    <citation type="journal article" date="2018" name="Environ. Microbiol.">
        <title>Novel energy conservation strategies and behaviour of Pelotomaculum schinkii driving syntrophic propionate catabolism.</title>
        <authorList>
            <person name="Hidalgo-Ahumada C.A.P."/>
            <person name="Nobu M.K."/>
            <person name="Narihiro T."/>
            <person name="Tamaki H."/>
            <person name="Liu W.T."/>
            <person name="Kamagata Y."/>
            <person name="Stams A.J.M."/>
            <person name="Imachi H."/>
            <person name="Sousa D.Z."/>
        </authorList>
    </citation>
    <scope>NUCLEOTIDE SEQUENCE [LARGE SCALE GENOMIC DNA]</scope>
    <source>
        <strain evidence="10 11">HH</strain>
    </source>
</reference>
<evidence type="ECO:0000313" key="10">
    <source>
        <dbReference type="EMBL" id="TEB07193.1"/>
    </source>
</evidence>
<comment type="catalytic activity">
    <reaction evidence="7">
        <text>[thioredoxin]-dithiol + NADP(+) = [thioredoxin]-disulfide + NADPH + H(+)</text>
        <dbReference type="Rhea" id="RHEA:20345"/>
        <dbReference type="Rhea" id="RHEA-COMP:10698"/>
        <dbReference type="Rhea" id="RHEA-COMP:10700"/>
        <dbReference type="ChEBI" id="CHEBI:15378"/>
        <dbReference type="ChEBI" id="CHEBI:29950"/>
        <dbReference type="ChEBI" id="CHEBI:50058"/>
        <dbReference type="ChEBI" id="CHEBI:57783"/>
        <dbReference type="ChEBI" id="CHEBI:58349"/>
        <dbReference type="EC" id="1.8.1.9"/>
    </reaction>
</comment>
<dbReference type="AlphaFoldDB" id="A0A4Y7REI4"/>
<evidence type="ECO:0000313" key="11">
    <source>
        <dbReference type="Proteomes" id="UP000298324"/>
    </source>
</evidence>
<organism evidence="10 11">
    <name type="scientific">Pelotomaculum schinkii</name>
    <dbReference type="NCBI Taxonomy" id="78350"/>
    <lineage>
        <taxon>Bacteria</taxon>
        <taxon>Bacillati</taxon>
        <taxon>Bacillota</taxon>
        <taxon>Clostridia</taxon>
        <taxon>Eubacteriales</taxon>
        <taxon>Desulfotomaculaceae</taxon>
        <taxon>Pelotomaculum</taxon>
    </lineage>
</organism>
<evidence type="ECO:0000256" key="5">
    <source>
        <dbReference type="ARBA" id="ARBA00023157"/>
    </source>
</evidence>
<evidence type="ECO:0000256" key="6">
    <source>
        <dbReference type="ARBA" id="ARBA00023284"/>
    </source>
</evidence>
<dbReference type="NCBIfam" id="TIGR01292">
    <property type="entry name" value="TRX_reduct"/>
    <property type="match status" value="1"/>
</dbReference>
<keyword evidence="11" id="KW-1185">Reference proteome</keyword>
<proteinExistence type="inferred from homology"/>
<dbReference type="PANTHER" id="PTHR48105">
    <property type="entry name" value="THIOREDOXIN REDUCTASE 1-RELATED-RELATED"/>
    <property type="match status" value="1"/>
</dbReference>
<comment type="caution">
    <text evidence="10">The sequence shown here is derived from an EMBL/GenBank/DDBJ whole genome shotgun (WGS) entry which is preliminary data.</text>
</comment>
<comment type="similarity">
    <text evidence="1 7">Belongs to the class-II pyridine nucleotide-disulfide oxidoreductase family.</text>
</comment>
<dbReference type="RefSeq" id="WP_190239155.1">
    <property type="nucleotide sequence ID" value="NZ_QFGA01000001.1"/>
</dbReference>
<accession>A0A4Y7REI4</accession>
<dbReference type="EC" id="1.8.1.9" evidence="7"/>
<keyword evidence="8" id="KW-0521">NADP</keyword>
<sequence length="307" mass="32902">MEMKDIVIIGGGPAGLAAGLYAARAALDVVLIEQGALGGQAAGTERIENYPGFEEGIGGPELARRMDVQARRFGLNVLDANVQRLLRMENGFAVRTGEGEIVTRAVILASGTQPGKLGIKGEEELHGLGVSFCATCDGAFFKGRTVAVVGGGDAAVEEAIFLTRFAEKVYIIHRRGELRATKVLQERARRNPRIEFIWHSVVEEILGAYFVEGIRVKNVQSGDVEEIKVDGVFLYVGTRPNAGLVRDLVKLDDQGYVITDENMATSCPGLFAAGDVRKKLLRQVVTAVADGATAAVAAEKYLESIAR</sequence>
<keyword evidence="5" id="KW-1015">Disulfide bond</keyword>
<evidence type="ECO:0000256" key="4">
    <source>
        <dbReference type="ARBA" id="ARBA00023002"/>
    </source>
</evidence>